<protein>
    <submittedName>
        <fullName evidence="1">Uncharacterized protein</fullName>
    </submittedName>
</protein>
<sequence length="442" mass="49718">MPTIPGEIVDQIIDHLVEDTHLLLQCALVSSAWLPRSRFHAFSSIHIPFDTAWAKGRIQKDFARFDKLQSLLSSPVVSFPTSIRMITMDLVLPAVDTAILDIFFGRFLTSLETAGARPRTLRLSGDLQAAYFVFRPVPFSCSLVELQIDAGLSRIECMGPLLEFVSCYPLLESLPITRRLPTVDPTIEPPNCSPPLLLRSLDLGPDYAHVLEWISRGNKEQNGITELGFFCIMGGWDALPALTRKLGENIQTLRLLACTPLGIEYFLEIRHFPKLRHLYIMLNCLSLIPELAHDILKRLQLSSASSVRTLETINFIPVYPDWDPKNGASYPRFSELRRLDELLVPDMGRRGAASDWPAFRRLTIRPASAAERAMLVSKDLISLQKDLALTYGSSSPHAGVGFSESIRLDMPRCAAQGLLRVELPDLPEENLLLRTFRFEKRE</sequence>
<evidence type="ECO:0000313" key="1">
    <source>
        <dbReference type="EMBL" id="KAF7305487.1"/>
    </source>
</evidence>
<name>A0A8H6SW96_MYCCL</name>
<gene>
    <name evidence="1" type="ORF">HMN09_00801500</name>
</gene>
<keyword evidence="2" id="KW-1185">Reference proteome</keyword>
<dbReference type="OrthoDB" id="2921803at2759"/>
<reference evidence="1" key="1">
    <citation type="submission" date="2020-05" db="EMBL/GenBank/DDBJ databases">
        <title>Mycena genomes resolve the evolution of fungal bioluminescence.</title>
        <authorList>
            <person name="Tsai I.J."/>
        </authorList>
    </citation>
    <scope>NUCLEOTIDE SEQUENCE</scope>
    <source>
        <strain evidence="1">110903Hualien_Pintung</strain>
    </source>
</reference>
<accession>A0A8H6SW96</accession>
<dbReference type="AlphaFoldDB" id="A0A8H6SW96"/>
<dbReference type="Proteomes" id="UP000613580">
    <property type="component" value="Unassembled WGS sequence"/>
</dbReference>
<organism evidence="1 2">
    <name type="scientific">Mycena chlorophos</name>
    <name type="common">Agaric fungus</name>
    <name type="synonym">Agaricus chlorophos</name>
    <dbReference type="NCBI Taxonomy" id="658473"/>
    <lineage>
        <taxon>Eukaryota</taxon>
        <taxon>Fungi</taxon>
        <taxon>Dikarya</taxon>
        <taxon>Basidiomycota</taxon>
        <taxon>Agaricomycotina</taxon>
        <taxon>Agaricomycetes</taxon>
        <taxon>Agaricomycetidae</taxon>
        <taxon>Agaricales</taxon>
        <taxon>Marasmiineae</taxon>
        <taxon>Mycenaceae</taxon>
        <taxon>Mycena</taxon>
    </lineage>
</organism>
<dbReference type="EMBL" id="JACAZE010000010">
    <property type="protein sequence ID" value="KAF7305487.1"/>
    <property type="molecule type" value="Genomic_DNA"/>
</dbReference>
<proteinExistence type="predicted"/>
<comment type="caution">
    <text evidence="1">The sequence shown here is derived from an EMBL/GenBank/DDBJ whole genome shotgun (WGS) entry which is preliminary data.</text>
</comment>
<evidence type="ECO:0000313" key="2">
    <source>
        <dbReference type="Proteomes" id="UP000613580"/>
    </source>
</evidence>